<keyword evidence="8" id="KW-1185">Reference proteome</keyword>
<dbReference type="InterPro" id="IPR036259">
    <property type="entry name" value="MFS_trans_sf"/>
</dbReference>
<feature type="transmembrane region" description="Helical" evidence="6">
    <location>
        <begin position="171"/>
        <end position="193"/>
    </location>
</feature>
<dbReference type="Proteomes" id="UP000054196">
    <property type="component" value="Unassembled WGS sequence"/>
</dbReference>
<dbReference type="SUPFAM" id="SSF103473">
    <property type="entry name" value="MFS general substrate transporter"/>
    <property type="match status" value="1"/>
</dbReference>
<evidence type="ECO:0000313" key="8">
    <source>
        <dbReference type="Proteomes" id="UP000054196"/>
    </source>
</evidence>
<dbReference type="RefSeq" id="XP_007387915.1">
    <property type="nucleotide sequence ID" value="XM_007387853.1"/>
</dbReference>
<gene>
    <name evidence="7" type="ORF">PUNSTDRAFT_75670</name>
</gene>
<dbReference type="Gene3D" id="1.20.1250.20">
    <property type="entry name" value="MFS general substrate transporter like domains"/>
    <property type="match status" value="1"/>
</dbReference>
<keyword evidence="2" id="KW-0813">Transport</keyword>
<evidence type="ECO:0000256" key="6">
    <source>
        <dbReference type="SAM" id="Phobius"/>
    </source>
</evidence>
<dbReference type="OrthoDB" id="440755at2759"/>
<dbReference type="Pfam" id="PF07690">
    <property type="entry name" value="MFS_1"/>
    <property type="match status" value="1"/>
</dbReference>
<dbReference type="eggNOG" id="KOG0254">
    <property type="taxonomic scope" value="Eukaryota"/>
</dbReference>
<dbReference type="HOGENOM" id="CLU_104761_0_0_1"/>
<dbReference type="KEGG" id="psq:PUNSTDRAFT_75670"/>
<protein>
    <recommendedName>
        <fullName evidence="9">MFS general substrate transporter</fullName>
    </recommendedName>
</protein>
<proteinExistence type="predicted"/>
<dbReference type="OMA" id="MAMINLC"/>
<keyword evidence="5 6" id="KW-0472">Membrane</keyword>
<dbReference type="GO" id="GO:0022857">
    <property type="term" value="F:transmembrane transporter activity"/>
    <property type="evidence" value="ECO:0007669"/>
    <property type="project" value="InterPro"/>
</dbReference>
<evidence type="ECO:0000313" key="7">
    <source>
        <dbReference type="EMBL" id="EIN04992.1"/>
    </source>
</evidence>
<accession>R7S553</accession>
<dbReference type="PANTHER" id="PTHR42718:SF9">
    <property type="entry name" value="MAJOR FACILITATOR SUPERFAMILY MULTIDRUG TRANSPORTER MFSC"/>
    <property type="match status" value="1"/>
</dbReference>
<feature type="transmembrane region" description="Helical" evidence="6">
    <location>
        <begin position="66"/>
        <end position="85"/>
    </location>
</feature>
<evidence type="ECO:0000256" key="1">
    <source>
        <dbReference type="ARBA" id="ARBA00004141"/>
    </source>
</evidence>
<dbReference type="GeneID" id="18885593"/>
<feature type="transmembrane region" description="Helical" evidence="6">
    <location>
        <begin position="5"/>
        <end position="27"/>
    </location>
</feature>
<keyword evidence="4 6" id="KW-1133">Transmembrane helix</keyword>
<evidence type="ECO:0000256" key="4">
    <source>
        <dbReference type="ARBA" id="ARBA00022989"/>
    </source>
</evidence>
<name>R7S553_PUNST</name>
<dbReference type="GO" id="GO:0016020">
    <property type="term" value="C:membrane"/>
    <property type="evidence" value="ECO:0007669"/>
    <property type="project" value="UniProtKB-SubCell"/>
</dbReference>
<dbReference type="InterPro" id="IPR011701">
    <property type="entry name" value="MFS"/>
</dbReference>
<reference evidence="8" key="1">
    <citation type="journal article" date="2012" name="Science">
        <title>The Paleozoic origin of enzymatic lignin decomposition reconstructed from 31 fungal genomes.</title>
        <authorList>
            <person name="Floudas D."/>
            <person name="Binder M."/>
            <person name="Riley R."/>
            <person name="Barry K."/>
            <person name="Blanchette R.A."/>
            <person name="Henrissat B."/>
            <person name="Martinez A.T."/>
            <person name="Otillar R."/>
            <person name="Spatafora J.W."/>
            <person name="Yadav J.S."/>
            <person name="Aerts A."/>
            <person name="Benoit I."/>
            <person name="Boyd A."/>
            <person name="Carlson A."/>
            <person name="Copeland A."/>
            <person name="Coutinho P.M."/>
            <person name="de Vries R.P."/>
            <person name="Ferreira P."/>
            <person name="Findley K."/>
            <person name="Foster B."/>
            <person name="Gaskell J."/>
            <person name="Glotzer D."/>
            <person name="Gorecki P."/>
            <person name="Heitman J."/>
            <person name="Hesse C."/>
            <person name="Hori C."/>
            <person name="Igarashi K."/>
            <person name="Jurgens J.A."/>
            <person name="Kallen N."/>
            <person name="Kersten P."/>
            <person name="Kohler A."/>
            <person name="Kuees U."/>
            <person name="Kumar T.K.A."/>
            <person name="Kuo A."/>
            <person name="LaButti K."/>
            <person name="Larrondo L.F."/>
            <person name="Lindquist E."/>
            <person name="Ling A."/>
            <person name="Lombard V."/>
            <person name="Lucas S."/>
            <person name="Lundell T."/>
            <person name="Martin R."/>
            <person name="McLaughlin D.J."/>
            <person name="Morgenstern I."/>
            <person name="Morin E."/>
            <person name="Murat C."/>
            <person name="Nagy L.G."/>
            <person name="Nolan M."/>
            <person name="Ohm R.A."/>
            <person name="Patyshakuliyeva A."/>
            <person name="Rokas A."/>
            <person name="Ruiz-Duenas F.J."/>
            <person name="Sabat G."/>
            <person name="Salamov A."/>
            <person name="Samejima M."/>
            <person name="Schmutz J."/>
            <person name="Slot J.C."/>
            <person name="St John F."/>
            <person name="Stenlid J."/>
            <person name="Sun H."/>
            <person name="Sun S."/>
            <person name="Syed K."/>
            <person name="Tsang A."/>
            <person name="Wiebenga A."/>
            <person name="Young D."/>
            <person name="Pisabarro A."/>
            <person name="Eastwood D.C."/>
            <person name="Martin F."/>
            <person name="Cullen D."/>
            <person name="Grigoriev I.V."/>
            <person name="Hibbett D.S."/>
        </authorList>
    </citation>
    <scope>NUCLEOTIDE SEQUENCE [LARGE SCALE GENOMIC DNA]</scope>
    <source>
        <strain evidence="8">HHB-11173 SS5</strain>
    </source>
</reference>
<evidence type="ECO:0000256" key="5">
    <source>
        <dbReference type="ARBA" id="ARBA00023136"/>
    </source>
</evidence>
<dbReference type="PANTHER" id="PTHR42718">
    <property type="entry name" value="MAJOR FACILITATOR SUPERFAMILY MULTIDRUG TRANSPORTER MFSC"/>
    <property type="match status" value="1"/>
</dbReference>
<organism evidence="7 8">
    <name type="scientific">Punctularia strigosozonata (strain HHB-11173)</name>
    <name type="common">White-rot fungus</name>
    <dbReference type="NCBI Taxonomy" id="741275"/>
    <lineage>
        <taxon>Eukaryota</taxon>
        <taxon>Fungi</taxon>
        <taxon>Dikarya</taxon>
        <taxon>Basidiomycota</taxon>
        <taxon>Agaricomycotina</taxon>
        <taxon>Agaricomycetes</taxon>
        <taxon>Corticiales</taxon>
        <taxon>Punctulariaceae</taxon>
        <taxon>Punctularia</taxon>
    </lineage>
</organism>
<feature type="transmembrane region" description="Helical" evidence="6">
    <location>
        <begin position="131"/>
        <end position="151"/>
    </location>
</feature>
<evidence type="ECO:0008006" key="9">
    <source>
        <dbReference type="Google" id="ProtNLM"/>
    </source>
</evidence>
<feature type="non-terminal residue" evidence="7">
    <location>
        <position position="1"/>
    </location>
</feature>
<evidence type="ECO:0000256" key="2">
    <source>
        <dbReference type="ARBA" id="ARBA00022448"/>
    </source>
</evidence>
<evidence type="ECO:0000256" key="3">
    <source>
        <dbReference type="ARBA" id="ARBA00022692"/>
    </source>
</evidence>
<dbReference type="AlphaFoldDB" id="R7S553"/>
<feature type="transmembrane region" description="Helical" evidence="6">
    <location>
        <begin position="33"/>
        <end position="54"/>
    </location>
</feature>
<dbReference type="EMBL" id="JH687552">
    <property type="protein sequence ID" value="EIN04992.1"/>
    <property type="molecule type" value="Genomic_DNA"/>
</dbReference>
<sequence length="202" mass="21714">NFSVLFGVALLPHFWFTAVFTIYTNLFQAVFDWSAIVSAIHFLPVGIVASVVSCTGPLARIIEPKWIILTGEALLIVATILLALASSPNAYWPFVFSAFVVGATGAMLTFTHTNIAIFRTTPSRMAGTVGAIYNGAFQLGYAVGIATVSSVESSVEKKSSRGFDEYEGRAAALWFMLGVVGVETISVLTFYRVGREVADVGR</sequence>
<feature type="transmembrane region" description="Helical" evidence="6">
    <location>
        <begin position="91"/>
        <end position="110"/>
    </location>
</feature>
<keyword evidence="3 6" id="KW-0812">Transmembrane</keyword>
<comment type="subcellular location">
    <subcellularLocation>
        <location evidence="1">Membrane</location>
        <topology evidence="1">Multi-pass membrane protein</topology>
    </subcellularLocation>
</comment>